<dbReference type="GO" id="GO:0016055">
    <property type="term" value="P:Wnt signaling pathway"/>
    <property type="evidence" value="ECO:0007669"/>
    <property type="project" value="UniProtKB-KW"/>
</dbReference>
<evidence type="ECO:0000256" key="4">
    <source>
        <dbReference type="ARBA" id="ARBA00022525"/>
    </source>
</evidence>
<dbReference type="InterPro" id="IPR006796">
    <property type="entry name" value="Dickkopf_N"/>
</dbReference>
<evidence type="ECO:0000256" key="8">
    <source>
        <dbReference type="SAM" id="MobiDB-lite"/>
    </source>
</evidence>
<feature type="chain" id="PRO_5021434769" description="Dickkopf N-terminal cysteine-rich domain-containing protein" evidence="9">
    <location>
        <begin position="29"/>
        <end position="121"/>
    </location>
</feature>
<dbReference type="Pfam" id="PF04706">
    <property type="entry name" value="Dickkopf_N"/>
    <property type="match status" value="1"/>
</dbReference>
<evidence type="ECO:0000256" key="2">
    <source>
        <dbReference type="ARBA" id="ARBA00010842"/>
    </source>
</evidence>
<organism evidence="11 12">
    <name type="scientific">Hucho hucho</name>
    <name type="common">huchen</name>
    <dbReference type="NCBI Taxonomy" id="62062"/>
    <lineage>
        <taxon>Eukaryota</taxon>
        <taxon>Metazoa</taxon>
        <taxon>Chordata</taxon>
        <taxon>Craniata</taxon>
        <taxon>Vertebrata</taxon>
        <taxon>Euteleostomi</taxon>
        <taxon>Actinopterygii</taxon>
        <taxon>Neopterygii</taxon>
        <taxon>Teleostei</taxon>
        <taxon>Protacanthopterygii</taxon>
        <taxon>Salmoniformes</taxon>
        <taxon>Salmonidae</taxon>
        <taxon>Salmoninae</taxon>
        <taxon>Hucho</taxon>
    </lineage>
</organism>
<keyword evidence="12" id="KW-1185">Reference proteome</keyword>
<comment type="subcellular location">
    <subcellularLocation>
        <location evidence="1">Secreted</location>
    </subcellularLocation>
</comment>
<evidence type="ECO:0000259" key="10">
    <source>
        <dbReference type="Pfam" id="PF04706"/>
    </source>
</evidence>
<dbReference type="Proteomes" id="UP000314982">
    <property type="component" value="Unassembled WGS sequence"/>
</dbReference>
<keyword evidence="4" id="KW-0964">Secreted</keyword>
<reference evidence="12" key="1">
    <citation type="submission" date="2018-06" db="EMBL/GenBank/DDBJ databases">
        <title>Genome assembly of Danube salmon.</title>
        <authorList>
            <person name="Macqueen D.J."/>
            <person name="Gundappa M.K."/>
        </authorList>
    </citation>
    <scope>NUCLEOTIDE SEQUENCE [LARGE SCALE GENOMIC DNA]</scope>
</reference>
<dbReference type="AlphaFoldDB" id="A0A4W5PQI8"/>
<reference evidence="11" key="3">
    <citation type="submission" date="2025-09" db="UniProtKB">
        <authorList>
            <consortium name="Ensembl"/>
        </authorList>
    </citation>
    <scope>IDENTIFICATION</scope>
</reference>
<feature type="region of interest" description="Disordered" evidence="8">
    <location>
        <begin position="39"/>
        <end position="62"/>
    </location>
</feature>
<feature type="domain" description="Dickkopf N-terminal cysteine-rich" evidence="10">
    <location>
        <begin position="67"/>
        <end position="119"/>
    </location>
</feature>
<keyword evidence="6 9" id="KW-0732">Signal</keyword>
<keyword evidence="3" id="KW-0217">Developmental protein</keyword>
<dbReference type="GO" id="GO:0090090">
    <property type="term" value="P:negative regulation of canonical Wnt signaling pathway"/>
    <property type="evidence" value="ECO:0007669"/>
    <property type="project" value="TreeGrafter"/>
</dbReference>
<keyword evidence="7" id="KW-1015">Disulfide bond</keyword>
<evidence type="ECO:0000256" key="3">
    <source>
        <dbReference type="ARBA" id="ARBA00022473"/>
    </source>
</evidence>
<dbReference type="GO" id="GO:0005615">
    <property type="term" value="C:extracellular space"/>
    <property type="evidence" value="ECO:0007669"/>
    <property type="project" value="TreeGrafter"/>
</dbReference>
<sequence length="121" mass="13521">MPLPVWDKLPWLLALLLAMLCSTGQARAKLNSIGTVPLRESHATRRTGSPLPGTVRKSSKVPDQVYPCSSDLECGKGSFCHAPSRNPSTQRCHTCRQRKRRCHRDAMCCPGNRCRNSKFDQ</sequence>
<evidence type="ECO:0000256" key="1">
    <source>
        <dbReference type="ARBA" id="ARBA00004613"/>
    </source>
</evidence>
<dbReference type="Ensembl" id="ENSHHUT00000069236.1">
    <property type="protein sequence ID" value="ENSHHUP00000066981.1"/>
    <property type="gene ID" value="ENSHHUG00000039491.1"/>
</dbReference>
<keyword evidence="5" id="KW-0879">Wnt signaling pathway</keyword>
<dbReference type="GO" id="GO:0048019">
    <property type="term" value="F:receptor antagonist activity"/>
    <property type="evidence" value="ECO:0007669"/>
    <property type="project" value="TreeGrafter"/>
</dbReference>
<dbReference type="InterPro" id="IPR039863">
    <property type="entry name" value="DKK1-4"/>
</dbReference>
<evidence type="ECO:0000256" key="6">
    <source>
        <dbReference type="ARBA" id="ARBA00022729"/>
    </source>
</evidence>
<proteinExistence type="inferred from homology"/>
<comment type="similarity">
    <text evidence="2">Belongs to the dickkopf family.</text>
</comment>
<evidence type="ECO:0000313" key="12">
    <source>
        <dbReference type="Proteomes" id="UP000314982"/>
    </source>
</evidence>
<name>A0A4W5PQI8_9TELE</name>
<dbReference type="GO" id="GO:0039706">
    <property type="term" value="F:co-receptor binding"/>
    <property type="evidence" value="ECO:0007669"/>
    <property type="project" value="TreeGrafter"/>
</dbReference>
<dbReference type="PANTHER" id="PTHR12113:SF12">
    <property type="entry name" value="DICKKOPF-RELATED PROTEIN 2"/>
    <property type="match status" value="1"/>
</dbReference>
<reference evidence="11" key="2">
    <citation type="submission" date="2025-08" db="UniProtKB">
        <authorList>
            <consortium name="Ensembl"/>
        </authorList>
    </citation>
    <scope>IDENTIFICATION</scope>
</reference>
<dbReference type="PANTHER" id="PTHR12113">
    <property type="entry name" value="DICKKOPF3-LIKE 3"/>
    <property type="match status" value="1"/>
</dbReference>
<protein>
    <recommendedName>
        <fullName evidence="10">Dickkopf N-terminal cysteine-rich domain-containing protein</fullName>
    </recommendedName>
</protein>
<evidence type="ECO:0000256" key="9">
    <source>
        <dbReference type="SAM" id="SignalP"/>
    </source>
</evidence>
<evidence type="ECO:0000256" key="5">
    <source>
        <dbReference type="ARBA" id="ARBA00022687"/>
    </source>
</evidence>
<evidence type="ECO:0000256" key="7">
    <source>
        <dbReference type="ARBA" id="ARBA00023157"/>
    </source>
</evidence>
<accession>A0A4W5PQI8</accession>
<evidence type="ECO:0000313" key="11">
    <source>
        <dbReference type="Ensembl" id="ENSHHUP00000066981.1"/>
    </source>
</evidence>
<feature type="signal peptide" evidence="9">
    <location>
        <begin position="1"/>
        <end position="28"/>
    </location>
</feature>